<dbReference type="Gene3D" id="3.60.120.10">
    <property type="entry name" value="Anthranilate synthase"/>
    <property type="match status" value="1"/>
</dbReference>
<reference evidence="3" key="1">
    <citation type="submission" date="2016-10" db="EMBL/GenBank/DDBJ databases">
        <authorList>
            <person name="Varghese N."/>
            <person name="Submissions S."/>
        </authorList>
    </citation>
    <scope>NUCLEOTIDE SEQUENCE [LARGE SCALE GENOMIC DNA]</scope>
    <source>
        <strain evidence="3">JCM 10271</strain>
    </source>
</reference>
<evidence type="ECO:0000313" key="2">
    <source>
        <dbReference type="EMBL" id="SFP98155.1"/>
    </source>
</evidence>
<evidence type="ECO:0000259" key="1">
    <source>
        <dbReference type="Pfam" id="PF00425"/>
    </source>
</evidence>
<feature type="domain" description="Chorismate-utilising enzyme C-terminal" evidence="1">
    <location>
        <begin position="111"/>
        <end position="366"/>
    </location>
</feature>
<dbReference type="InterPro" id="IPR019999">
    <property type="entry name" value="Anth_synth_I-like"/>
</dbReference>
<dbReference type="PANTHER" id="PTHR11236:SF50">
    <property type="entry name" value="AMINODEOXYCHORISMATE SYNTHASE COMPONENT 1"/>
    <property type="match status" value="1"/>
</dbReference>
<dbReference type="GO" id="GO:0046820">
    <property type="term" value="F:4-amino-4-deoxychorismate synthase activity"/>
    <property type="evidence" value="ECO:0007669"/>
    <property type="project" value="TreeGrafter"/>
</dbReference>
<dbReference type="NCBIfam" id="TIGR00553">
    <property type="entry name" value="pabB"/>
    <property type="match status" value="1"/>
</dbReference>
<dbReference type="PANTHER" id="PTHR11236">
    <property type="entry name" value="AMINOBENZOATE/ANTHRANILATE SYNTHASE"/>
    <property type="match status" value="1"/>
</dbReference>
<protein>
    <submittedName>
        <fullName evidence="2">Para-aminobenzoate synthetase component 1</fullName>
    </submittedName>
</protein>
<dbReference type="EMBL" id="FOXV01000001">
    <property type="protein sequence ID" value="SFP98155.1"/>
    <property type="molecule type" value="Genomic_DNA"/>
</dbReference>
<dbReference type="InterPro" id="IPR015890">
    <property type="entry name" value="Chorismate_C"/>
</dbReference>
<proteinExistence type="predicted"/>
<dbReference type="AlphaFoldDB" id="A0A1I5USB9"/>
<dbReference type="InterPro" id="IPR005802">
    <property type="entry name" value="ADC_synth_comp_1"/>
</dbReference>
<gene>
    <name evidence="2" type="ORF">SAMN05421853_101146</name>
</gene>
<dbReference type="NCBIfam" id="NF005698">
    <property type="entry name" value="PRK07508.1"/>
    <property type="match status" value="1"/>
</dbReference>
<accession>A0A1I5USB9</accession>
<dbReference type="RefSeq" id="WP_093008879.1">
    <property type="nucleotide sequence ID" value="NZ_FOXV01000001.1"/>
</dbReference>
<dbReference type="GO" id="GO:0009396">
    <property type="term" value="P:folic acid-containing compound biosynthetic process"/>
    <property type="evidence" value="ECO:0007669"/>
    <property type="project" value="InterPro"/>
</dbReference>
<dbReference type="STRING" id="93684.SAMN05421853_101146"/>
<dbReference type="PRINTS" id="PR00095">
    <property type="entry name" value="ANTSNTHASEI"/>
</dbReference>
<evidence type="ECO:0000313" key="3">
    <source>
        <dbReference type="Proteomes" id="UP000243106"/>
    </source>
</evidence>
<dbReference type="GO" id="GO:0000162">
    <property type="term" value="P:L-tryptophan biosynthetic process"/>
    <property type="evidence" value="ECO:0007669"/>
    <property type="project" value="TreeGrafter"/>
</dbReference>
<dbReference type="Pfam" id="PF00425">
    <property type="entry name" value="Chorismate_bind"/>
    <property type="match status" value="1"/>
</dbReference>
<sequence length="380" mass="41285">MSARSIRFDTGPLGHGTEFRAPLRVLSAWNAEDVAPLLAEMESWRRAGYWLAGHVAYEAGYALTPKLADAMPAERSGPLLQFGVFDAPRAPSQHSAMLPFGLGATVPLWSQDEYRARFDQVRDYIAAGDIYQANLTFPFKTELYGTPEALYAALLHHQPVRYGAFVDLGGPVILSRSPELFFRCDASGSLTARPMKGTAPRGATAEGDTAQAAWLQSSEKNRAENLMIVDLLRNDLGRIARIGSVAVPQLFEIETYATLHQMTSTVTAELREGVTLPELIQALFPCGSITGAPKIRAMQILAELEAGPRGVYCGSIGWIAPDGTMEFNVAIRTLTCHEDGTMRFDVGGGIVYDSTAEAEYDEALLKARFADIAPQPQAAE</sequence>
<dbReference type="InterPro" id="IPR005801">
    <property type="entry name" value="ADC_synthase"/>
</dbReference>
<dbReference type="Proteomes" id="UP000243106">
    <property type="component" value="Unassembled WGS sequence"/>
</dbReference>
<organism evidence="2 3">
    <name type="scientific">Roseivivax halotolerans</name>
    <dbReference type="NCBI Taxonomy" id="93684"/>
    <lineage>
        <taxon>Bacteria</taxon>
        <taxon>Pseudomonadati</taxon>
        <taxon>Pseudomonadota</taxon>
        <taxon>Alphaproteobacteria</taxon>
        <taxon>Rhodobacterales</taxon>
        <taxon>Roseobacteraceae</taxon>
        <taxon>Roseivivax</taxon>
    </lineage>
</organism>
<keyword evidence="3" id="KW-1185">Reference proteome</keyword>
<dbReference type="SUPFAM" id="SSF56322">
    <property type="entry name" value="ADC synthase"/>
    <property type="match status" value="1"/>
</dbReference>
<name>A0A1I5USB9_9RHOB</name>